<dbReference type="SMART" id="SM00331">
    <property type="entry name" value="PP2C_SIG"/>
    <property type="match status" value="1"/>
</dbReference>
<evidence type="ECO:0000313" key="4">
    <source>
        <dbReference type="Proteomes" id="UP000270190"/>
    </source>
</evidence>
<keyword evidence="1 3" id="KW-0378">Hydrolase</keyword>
<name>A0A2X0QPA6_BROTH</name>
<evidence type="ECO:0000256" key="1">
    <source>
        <dbReference type="ARBA" id="ARBA00022801"/>
    </source>
</evidence>
<dbReference type="Gene3D" id="1.10.1240.30">
    <property type="entry name" value="KaiA/RbsU domain"/>
    <property type="match status" value="1"/>
</dbReference>
<dbReference type="Pfam" id="PF08673">
    <property type="entry name" value="RsbU_N"/>
    <property type="match status" value="1"/>
</dbReference>
<evidence type="ECO:0000313" key="3">
    <source>
        <dbReference type="EMBL" id="SPP26159.1"/>
    </source>
</evidence>
<proteinExistence type="predicted"/>
<dbReference type="SUPFAM" id="SSF81606">
    <property type="entry name" value="PP2C-like"/>
    <property type="match status" value="1"/>
</dbReference>
<dbReference type="EC" id="3.1.3.3" evidence="3"/>
<accession>A0A2X0QPA6</accession>
<dbReference type="PANTHER" id="PTHR43156">
    <property type="entry name" value="STAGE II SPORULATION PROTEIN E-RELATED"/>
    <property type="match status" value="1"/>
</dbReference>
<dbReference type="Proteomes" id="UP000270190">
    <property type="component" value="Unassembled WGS sequence"/>
</dbReference>
<dbReference type="InterPro" id="IPR017944">
    <property type="entry name" value="KaiA/RbsU_helical_domain_sf"/>
</dbReference>
<dbReference type="Gene3D" id="3.60.40.10">
    <property type="entry name" value="PPM-type phosphatase domain"/>
    <property type="match status" value="1"/>
</dbReference>
<feature type="domain" description="PPM-type phosphatase" evidence="2">
    <location>
        <begin position="120"/>
        <end position="334"/>
    </location>
</feature>
<protein>
    <submittedName>
        <fullName evidence="3">Serine phosphatase controls the activity of the piezosome (Stressosome)</fullName>
        <ecNumber evidence="3">3.1.3.3</ecNumber>
    </submittedName>
</protein>
<dbReference type="InterPro" id="IPR001932">
    <property type="entry name" value="PPM-type_phosphatase-like_dom"/>
</dbReference>
<gene>
    <name evidence="3" type="primary">rsbU</name>
    <name evidence="3" type="ORF">BTBSAS_10303</name>
</gene>
<dbReference type="FunFam" id="3.60.40.10:FF:000045">
    <property type="entry name" value="Stage II sporulation protein E"/>
    <property type="match status" value="1"/>
</dbReference>
<dbReference type="SUPFAM" id="SSF101215">
    <property type="entry name" value="KaiA/RbsU domain"/>
    <property type="match status" value="1"/>
</dbReference>
<dbReference type="InterPro" id="IPR036457">
    <property type="entry name" value="PPM-type-like_dom_sf"/>
</dbReference>
<dbReference type="RefSeq" id="WP_081312122.1">
    <property type="nucleotide sequence ID" value="NZ_MDLT01000136.1"/>
</dbReference>
<organism evidence="3 4">
    <name type="scientific">Brochothrix thermosphacta</name>
    <name type="common">Microbacterium thermosphactum</name>
    <dbReference type="NCBI Taxonomy" id="2756"/>
    <lineage>
        <taxon>Bacteria</taxon>
        <taxon>Bacillati</taxon>
        <taxon>Bacillota</taxon>
        <taxon>Bacilli</taxon>
        <taxon>Bacillales</taxon>
        <taxon>Listeriaceae</taxon>
        <taxon>Brochothrix</taxon>
    </lineage>
</organism>
<dbReference type="GO" id="GO:0016791">
    <property type="term" value="F:phosphatase activity"/>
    <property type="evidence" value="ECO:0007669"/>
    <property type="project" value="TreeGrafter"/>
</dbReference>
<dbReference type="InterPro" id="IPR052016">
    <property type="entry name" value="Bact_Sigma-Reg"/>
</dbReference>
<reference evidence="4" key="1">
    <citation type="submission" date="2018-04" db="EMBL/GenBank/DDBJ databases">
        <authorList>
            <person name="Illikoud N."/>
        </authorList>
    </citation>
    <scope>NUCLEOTIDE SEQUENCE [LARGE SCALE GENOMIC DNA]</scope>
</reference>
<sequence length="336" mass="38336">MKFVTFRFEKDYSKFLNGYIKEGDEKYLYNINKWSKEAISQGVSPEEIVGIHRTALLTIPEKLPDIVLSSLEVLMTVMVNYGADYRRNLIIKKQQEELQKEILKAGKIQKSLLQTEIPSKEHLDVGVCDKPANQMSGDYYHFFENETAITVSLADVIGKGIPAALAMSMLKYGMQNAPDDVVSVSGMLSYLNKVVEENISDNMFITMFLGVYDKSNKVFTYSSAGHEIGFWYNALDNEYQDLYAKGLMLGIQEEVTYHEYQRSLSIGDFIVVLSDGVTETRIGDGFIERETLKELIYSFHELSAQDIADNVYKKLAELQNFKLYDDFTLIIIKRIA</sequence>
<dbReference type="PANTHER" id="PTHR43156:SF15">
    <property type="entry name" value="PHOSPHOSERINE PHOSPHATASE RSBU"/>
    <property type="match status" value="1"/>
</dbReference>
<evidence type="ECO:0000259" key="2">
    <source>
        <dbReference type="SMART" id="SM00331"/>
    </source>
</evidence>
<dbReference type="EMBL" id="OUNC01000001">
    <property type="protein sequence ID" value="SPP26159.1"/>
    <property type="molecule type" value="Genomic_DNA"/>
</dbReference>
<dbReference type="AlphaFoldDB" id="A0A2X0QPA6"/>
<dbReference type="InterPro" id="IPR014787">
    <property type="entry name" value="PSer_Pase_RsbU_N"/>
</dbReference>
<dbReference type="Pfam" id="PF07228">
    <property type="entry name" value="SpoIIE"/>
    <property type="match status" value="1"/>
</dbReference>